<gene>
    <name evidence="2" type="ORF">FB567DRAFT_444768</name>
</gene>
<proteinExistence type="predicted"/>
<dbReference type="Pfam" id="PF06985">
    <property type="entry name" value="HET"/>
    <property type="match status" value="1"/>
</dbReference>
<name>A0A8K0R5F5_9PLEO</name>
<evidence type="ECO:0000313" key="3">
    <source>
        <dbReference type="Proteomes" id="UP000813461"/>
    </source>
</evidence>
<protein>
    <recommendedName>
        <fullName evidence="1">Heterokaryon incompatibility domain-containing protein</fullName>
    </recommendedName>
</protein>
<accession>A0A8K0R5F5</accession>
<feature type="domain" description="Heterokaryon incompatibility" evidence="1">
    <location>
        <begin position="1"/>
        <end position="91"/>
    </location>
</feature>
<dbReference type="PANTHER" id="PTHR33112:SF13">
    <property type="entry name" value="HETEROKARYON INCOMPATIBILITY DOMAIN-CONTAINING PROTEIN"/>
    <property type="match status" value="1"/>
</dbReference>
<dbReference type="OrthoDB" id="2958217at2759"/>
<dbReference type="InterPro" id="IPR010730">
    <property type="entry name" value="HET"/>
</dbReference>
<comment type="caution">
    <text evidence="2">The sequence shown here is derived from an EMBL/GenBank/DDBJ whole genome shotgun (WGS) entry which is preliminary data.</text>
</comment>
<dbReference type="EMBL" id="JAGMVJ010000011">
    <property type="protein sequence ID" value="KAH7086234.1"/>
    <property type="molecule type" value="Genomic_DNA"/>
</dbReference>
<dbReference type="PANTHER" id="PTHR33112">
    <property type="entry name" value="DOMAIN PROTEIN, PUTATIVE-RELATED"/>
    <property type="match status" value="1"/>
</dbReference>
<reference evidence="2" key="1">
    <citation type="journal article" date="2021" name="Nat. Commun.">
        <title>Genetic determinants of endophytism in the Arabidopsis root mycobiome.</title>
        <authorList>
            <person name="Mesny F."/>
            <person name="Miyauchi S."/>
            <person name="Thiergart T."/>
            <person name="Pickel B."/>
            <person name="Atanasova L."/>
            <person name="Karlsson M."/>
            <person name="Huettel B."/>
            <person name="Barry K.W."/>
            <person name="Haridas S."/>
            <person name="Chen C."/>
            <person name="Bauer D."/>
            <person name="Andreopoulos W."/>
            <person name="Pangilinan J."/>
            <person name="LaButti K."/>
            <person name="Riley R."/>
            <person name="Lipzen A."/>
            <person name="Clum A."/>
            <person name="Drula E."/>
            <person name="Henrissat B."/>
            <person name="Kohler A."/>
            <person name="Grigoriev I.V."/>
            <person name="Martin F.M."/>
            <person name="Hacquard S."/>
        </authorList>
    </citation>
    <scope>NUCLEOTIDE SEQUENCE</scope>
    <source>
        <strain evidence="2">MPI-SDFR-AT-0120</strain>
    </source>
</reference>
<dbReference type="AlphaFoldDB" id="A0A8K0R5F5"/>
<keyword evidence="3" id="KW-1185">Reference proteome</keyword>
<organism evidence="2 3">
    <name type="scientific">Paraphoma chrysanthemicola</name>
    <dbReference type="NCBI Taxonomy" id="798071"/>
    <lineage>
        <taxon>Eukaryota</taxon>
        <taxon>Fungi</taxon>
        <taxon>Dikarya</taxon>
        <taxon>Ascomycota</taxon>
        <taxon>Pezizomycotina</taxon>
        <taxon>Dothideomycetes</taxon>
        <taxon>Pleosporomycetidae</taxon>
        <taxon>Pleosporales</taxon>
        <taxon>Pleosporineae</taxon>
        <taxon>Phaeosphaeriaceae</taxon>
        <taxon>Paraphoma</taxon>
    </lineage>
</organism>
<dbReference type="Proteomes" id="UP000813461">
    <property type="component" value="Unassembled WGS sequence"/>
</dbReference>
<sequence>IQDSKQDWHVQAAQMADIYEGASITIAASASRDSSQGCFRETHASYVGQRLVGFKGIHVRRELPIMASRTSTPAVDIEAWPLLTRGWCYQEIALSPRIVHFAAQEVIWQCRHENIHESTETSPSTTVSSGYFDVQSRHRFSDPRGIDFTRARWAQAIQDYSQLGLTFHKDKLPAIAAIAKRTQAYLANDEYLAGLWKSTLLEELLWYTEAPCVARPPLNAHGSQVPSWSWASVSGAVRWASPPPREVPLLRTVEVVSSTYTTDGPRITGSIKEATITLRGVLLQMNQIISHDEARQQVDALSAEQVEVIAHSDNAMLAKHTHPEYRRVVASSIFWDCEPIPPQESASHKDRYILPIQAVRYGYRHSGLVLERIGSEHKYQRVGYAELQHIGEIICERFKDTIESLEEQDAAWDSLYRYAHELTREFEDMDTCVLELV</sequence>
<feature type="non-terminal residue" evidence="2">
    <location>
        <position position="1"/>
    </location>
</feature>
<evidence type="ECO:0000259" key="1">
    <source>
        <dbReference type="Pfam" id="PF06985"/>
    </source>
</evidence>
<evidence type="ECO:0000313" key="2">
    <source>
        <dbReference type="EMBL" id="KAH7086234.1"/>
    </source>
</evidence>